<dbReference type="InterPro" id="IPR036291">
    <property type="entry name" value="NAD(P)-bd_dom_sf"/>
</dbReference>
<keyword evidence="3" id="KW-1185">Reference proteome</keyword>
<proteinExistence type="predicted"/>
<gene>
    <name evidence="2" type="primary">andH_2</name>
    <name evidence="2" type="ORF">LHYA1_G003133</name>
</gene>
<dbReference type="InterPro" id="IPR052228">
    <property type="entry name" value="Sec_Metab_Biosynth_Oxidored"/>
</dbReference>
<dbReference type="OrthoDB" id="2898509at2759"/>
<dbReference type="RefSeq" id="XP_031005882.1">
    <property type="nucleotide sequence ID" value="XM_031148107.1"/>
</dbReference>
<dbReference type="AlphaFoldDB" id="A0A8H8R588"/>
<protein>
    <submittedName>
        <fullName evidence="2">Oxidoreductase</fullName>
    </submittedName>
</protein>
<dbReference type="EMBL" id="QGMH01000055">
    <property type="protein sequence ID" value="TVY27094.1"/>
    <property type="molecule type" value="Genomic_DNA"/>
</dbReference>
<evidence type="ECO:0000313" key="2">
    <source>
        <dbReference type="EMBL" id="TVY27094.1"/>
    </source>
</evidence>
<reference evidence="2 3" key="1">
    <citation type="submission" date="2018-05" db="EMBL/GenBank/DDBJ databases">
        <title>Genome sequencing and assembly of the regulated plant pathogen Lachnellula willkommii and related sister species for the development of diagnostic species identification markers.</title>
        <authorList>
            <person name="Giroux E."/>
            <person name="Bilodeau G."/>
        </authorList>
    </citation>
    <scope>NUCLEOTIDE SEQUENCE [LARGE SCALE GENOMIC DNA]</scope>
    <source>
        <strain evidence="2 3">CBS 185.66</strain>
    </source>
</reference>
<dbReference type="GeneID" id="41983331"/>
<dbReference type="InterPro" id="IPR002347">
    <property type="entry name" value="SDR_fam"/>
</dbReference>
<evidence type="ECO:0000313" key="3">
    <source>
        <dbReference type="Proteomes" id="UP000431533"/>
    </source>
</evidence>
<dbReference type="Proteomes" id="UP000431533">
    <property type="component" value="Unassembled WGS sequence"/>
</dbReference>
<dbReference type="Pfam" id="PF00106">
    <property type="entry name" value="adh_short"/>
    <property type="match status" value="1"/>
</dbReference>
<dbReference type="GO" id="GO:0016491">
    <property type="term" value="F:oxidoreductase activity"/>
    <property type="evidence" value="ECO:0007669"/>
    <property type="project" value="UniProtKB-KW"/>
</dbReference>
<evidence type="ECO:0000256" key="1">
    <source>
        <dbReference type="ARBA" id="ARBA00023002"/>
    </source>
</evidence>
<dbReference type="SUPFAM" id="SSF51735">
    <property type="entry name" value="NAD(P)-binding Rossmann-fold domains"/>
    <property type="match status" value="1"/>
</dbReference>
<organism evidence="2 3">
    <name type="scientific">Lachnellula hyalina</name>
    <dbReference type="NCBI Taxonomy" id="1316788"/>
    <lineage>
        <taxon>Eukaryota</taxon>
        <taxon>Fungi</taxon>
        <taxon>Dikarya</taxon>
        <taxon>Ascomycota</taxon>
        <taxon>Pezizomycotina</taxon>
        <taxon>Leotiomycetes</taxon>
        <taxon>Helotiales</taxon>
        <taxon>Lachnaceae</taxon>
        <taxon>Lachnellula</taxon>
    </lineage>
</organism>
<dbReference type="Gene3D" id="3.40.50.720">
    <property type="entry name" value="NAD(P)-binding Rossmann-like Domain"/>
    <property type="match status" value="1"/>
</dbReference>
<accession>A0A8H8R588</accession>
<keyword evidence="1" id="KW-0560">Oxidoreductase</keyword>
<name>A0A8H8R588_9HELO</name>
<sequence length="337" mass="35969">MVSLTEVQASNAKIASYFPPGLVAVFVGATSGIGETSLKQFAKHSSAPRIYFIGRSQEAGDRITAGLNSLNGKGQYTFIKADVSLIRVVDDVCQDIKSKEKAINLLVMSQGTFVLGTETTEGLHMAMSLACHSRNRFILNLLPYLHRAAHLRRVISVLGAGHEGPISSSDFQNRQTPMRRSRGHMNSMATLSLEAIAATAPDVSFINGFPGLVDTGLLRGTTGPLMFAVRIAFRVMMPFRAIPNLEVGERFDFLATSAKYPSSEGGDAGVPIADGVEVARGTTGEVGSGVYSLDQTGESSGLAVEAVLAQMRAEGMVEKVWGHFEGEFKRITGVVAV</sequence>
<dbReference type="PANTHER" id="PTHR47534">
    <property type="entry name" value="YALI0E05731P"/>
    <property type="match status" value="1"/>
</dbReference>
<comment type="caution">
    <text evidence="2">The sequence shown here is derived from an EMBL/GenBank/DDBJ whole genome shotgun (WGS) entry which is preliminary data.</text>
</comment>
<dbReference type="PANTHER" id="PTHR47534:SF3">
    <property type="entry name" value="ALCOHOL DEHYDROGENASE-LIKE C-TERMINAL DOMAIN-CONTAINING PROTEIN"/>
    <property type="match status" value="1"/>
</dbReference>